<dbReference type="RefSeq" id="WP_009383064.1">
    <property type="nucleotide sequence ID" value="NZ_AMSQ01000006.1"/>
</dbReference>
<feature type="compositionally biased region" description="Basic and acidic residues" evidence="1">
    <location>
        <begin position="52"/>
        <end position="65"/>
    </location>
</feature>
<sequence length="123" mass="14084">MSQAKLKILELLKDDKISVEDASMLLDAIDTKSQEQASTTNSKATSTSQEDTSAKDNESTSRQDDIQDIEDEIRKSFRNVTDKLNESFKRYEQNRDSGKKDPFNEMESTLKNLSDFLDPNKRK</sequence>
<accession>K9B406</accession>
<proteinExistence type="predicted"/>
<feature type="compositionally biased region" description="Basic and acidic residues" evidence="1">
    <location>
        <begin position="72"/>
        <end position="103"/>
    </location>
</feature>
<dbReference type="eggNOG" id="ENOG503045T">
    <property type="taxonomic scope" value="Bacteria"/>
</dbReference>
<gene>
    <name evidence="3" type="ORF">C273_04820</name>
</gene>
<protein>
    <recommendedName>
        <fullName evidence="2">YvlB/LiaX N-terminal domain-containing protein</fullName>
    </recommendedName>
</protein>
<dbReference type="EMBL" id="AMSQ01000006">
    <property type="protein sequence ID" value="EKU48505.1"/>
    <property type="molecule type" value="Genomic_DNA"/>
</dbReference>
<evidence type="ECO:0000313" key="4">
    <source>
        <dbReference type="Proteomes" id="UP000009885"/>
    </source>
</evidence>
<organism evidence="3 4">
    <name type="scientific">Staphylococcus massiliensis S46</name>
    <dbReference type="NCBI Taxonomy" id="1229783"/>
    <lineage>
        <taxon>Bacteria</taxon>
        <taxon>Bacillati</taxon>
        <taxon>Bacillota</taxon>
        <taxon>Bacilli</taxon>
        <taxon>Bacillales</taxon>
        <taxon>Staphylococcaceae</taxon>
        <taxon>Staphylococcus</taxon>
    </lineage>
</organism>
<dbReference type="Pfam" id="PF22746">
    <property type="entry name" value="SHOCT-like_DUF2089-C"/>
    <property type="match status" value="1"/>
</dbReference>
<dbReference type="AlphaFoldDB" id="K9B406"/>
<keyword evidence="4" id="KW-1185">Reference proteome</keyword>
<evidence type="ECO:0000256" key="1">
    <source>
        <dbReference type="SAM" id="MobiDB-lite"/>
    </source>
</evidence>
<dbReference type="PATRIC" id="fig|1229783.3.peg.972"/>
<dbReference type="STRING" id="1229783.C273_04820"/>
<feature type="compositionally biased region" description="Low complexity" evidence="1">
    <location>
        <begin position="37"/>
        <end position="48"/>
    </location>
</feature>
<evidence type="ECO:0000259" key="2">
    <source>
        <dbReference type="Pfam" id="PF22746"/>
    </source>
</evidence>
<name>K9B406_9STAP</name>
<dbReference type="InterPro" id="IPR053959">
    <property type="entry name" value="YvlB/LiaX_N"/>
</dbReference>
<feature type="region of interest" description="Disordered" evidence="1">
    <location>
        <begin position="30"/>
        <end position="123"/>
    </location>
</feature>
<comment type="caution">
    <text evidence="3">The sequence shown here is derived from an EMBL/GenBank/DDBJ whole genome shotgun (WGS) entry which is preliminary data.</text>
</comment>
<evidence type="ECO:0000313" key="3">
    <source>
        <dbReference type="EMBL" id="EKU48505.1"/>
    </source>
</evidence>
<dbReference type="Proteomes" id="UP000009885">
    <property type="component" value="Unassembled WGS sequence"/>
</dbReference>
<feature type="domain" description="YvlB/LiaX N-terminal" evidence="2">
    <location>
        <begin position="5"/>
        <end position="33"/>
    </location>
</feature>
<reference evidence="3 4" key="1">
    <citation type="journal article" date="2013" name="Genome Announc.">
        <title>Genome Sequence of Staphylococcus massiliensis Strain S46, Isolated from the Surface of Healthy Human Skin.</title>
        <authorList>
            <person name="Srivastav R."/>
            <person name="Singh A."/>
            <person name="Jangir P.K."/>
            <person name="Kumari C."/>
            <person name="Muduli S."/>
            <person name="Sharma R."/>
        </authorList>
    </citation>
    <scope>NUCLEOTIDE SEQUENCE [LARGE SCALE GENOMIC DNA]</scope>
    <source>
        <strain evidence="3 4">S46</strain>
    </source>
</reference>